<protein>
    <submittedName>
        <fullName evidence="2">Uncharacterized protein</fullName>
    </submittedName>
</protein>
<keyword evidence="3" id="KW-1185">Reference proteome</keyword>
<gene>
    <name evidence="2" type="ORF">GBA63_05395</name>
</gene>
<name>A0A6G8Q6R7_9ACTN</name>
<reference evidence="2 3" key="1">
    <citation type="submission" date="2019-10" db="EMBL/GenBank/DDBJ databases">
        <title>Rubrobacter sp nov SCSIO 52090 isolated from a deep-sea sediment in the South China Sea.</title>
        <authorList>
            <person name="Chen R.W."/>
        </authorList>
    </citation>
    <scope>NUCLEOTIDE SEQUENCE [LARGE SCALE GENOMIC DNA]</scope>
    <source>
        <strain evidence="2 3">SCSIO 52909</strain>
    </source>
</reference>
<keyword evidence="1" id="KW-0812">Transmembrane</keyword>
<keyword evidence="1" id="KW-1133">Transmembrane helix</keyword>
<feature type="transmembrane region" description="Helical" evidence="1">
    <location>
        <begin position="12"/>
        <end position="36"/>
    </location>
</feature>
<dbReference type="RefSeq" id="WP_166174186.1">
    <property type="nucleotide sequence ID" value="NZ_CP045119.1"/>
</dbReference>
<feature type="transmembrane region" description="Helical" evidence="1">
    <location>
        <begin position="77"/>
        <end position="99"/>
    </location>
</feature>
<sequence length="144" mass="15481">MASGAAGRLQVVGRLIAVTGAVVTFAVTVWYAQYLIQYALSHGAWGGAGLYPVVFALRLAVAGWVVWAALGSDRFVLLRVLLAAFGVSFIFLYGWYYMLMGMDDAIFYLAVSADLLYLIGTLPIGGAIVLSRIGSNPRNNRLEA</sequence>
<organism evidence="2 3">
    <name type="scientific">Rubrobacter tropicus</name>
    <dbReference type="NCBI Taxonomy" id="2653851"/>
    <lineage>
        <taxon>Bacteria</taxon>
        <taxon>Bacillati</taxon>
        <taxon>Actinomycetota</taxon>
        <taxon>Rubrobacteria</taxon>
        <taxon>Rubrobacterales</taxon>
        <taxon>Rubrobacteraceae</taxon>
        <taxon>Rubrobacter</taxon>
    </lineage>
</organism>
<evidence type="ECO:0000313" key="3">
    <source>
        <dbReference type="Proteomes" id="UP000501452"/>
    </source>
</evidence>
<accession>A0A6G8Q6R7</accession>
<evidence type="ECO:0000256" key="1">
    <source>
        <dbReference type="SAM" id="Phobius"/>
    </source>
</evidence>
<dbReference type="Proteomes" id="UP000501452">
    <property type="component" value="Chromosome"/>
</dbReference>
<evidence type="ECO:0000313" key="2">
    <source>
        <dbReference type="EMBL" id="QIN82143.1"/>
    </source>
</evidence>
<proteinExistence type="predicted"/>
<feature type="transmembrane region" description="Helical" evidence="1">
    <location>
        <begin position="105"/>
        <end position="131"/>
    </location>
</feature>
<keyword evidence="1" id="KW-0472">Membrane</keyword>
<dbReference type="AlphaFoldDB" id="A0A6G8Q6R7"/>
<feature type="transmembrane region" description="Helical" evidence="1">
    <location>
        <begin position="48"/>
        <end position="70"/>
    </location>
</feature>
<dbReference type="EMBL" id="CP045119">
    <property type="protein sequence ID" value="QIN82143.1"/>
    <property type="molecule type" value="Genomic_DNA"/>
</dbReference>
<dbReference type="KEGG" id="rub:GBA63_05395"/>